<reference evidence="2 3" key="1">
    <citation type="submission" date="2018-02" db="EMBL/GenBank/DDBJ databases">
        <title>Isolation and characterization of bacteriophage of Enterobacter asburiae, a cause of soft rot disease of plants in Vietnam.</title>
        <authorList>
            <person name="Doi K."/>
            <person name="Nagayoshi Y."/>
            <person name="Fujino Y."/>
            <person name="Thanh N.C."/>
        </authorList>
    </citation>
    <scope>NUCLEOTIDE SEQUENCE [LARGE SCALE GENOMIC DNA]</scope>
</reference>
<keyword evidence="1" id="KW-0812">Transmembrane</keyword>
<keyword evidence="1" id="KW-0472">Membrane</keyword>
<proteinExistence type="predicted"/>
<keyword evidence="3" id="KW-1185">Reference proteome</keyword>
<feature type="transmembrane region" description="Helical" evidence="1">
    <location>
        <begin position="22"/>
        <end position="43"/>
    </location>
</feature>
<gene>
    <name evidence="2" type="primary">orf00048</name>
</gene>
<evidence type="ECO:0000313" key="2">
    <source>
        <dbReference type="EMBL" id="BBD52194.1"/>
    </source>
</evidence>
<organism evidence="2 3">
    <name type="scientific">Enterobacter phage EspM4VN</name>
    <dbReference type="NCBI Taxonomy" id="2137745"/>
    <lineage>
        <taxon>Viruses</taxon>
        <taxon>Duplodnaviria</taxon>
        <taxon>Heunggongvirae</taxon>
        <taxon>Uroviricota</taxon>
        <taxon>Caudoviricetes</taxon>
        <taxon>Pantevenvirales</taxon>
        <taxon>Ackermannviridae</taxon>
        <taxon>Aglimvirinae</taxon>
        <taxon>Agtrevirus</taxon>
        <taxon>Agtrevirus EM4</taxon>
    </lineage>
</organism>
<evidence type="ECO:0000256" key="1">
    <source>
        <dbReference type="SAM" id="Phobius"/>
    </source>
</evidence>
<dbReference type="Proteomes" id="UP000248666">
    <property type="component" value="Segment"/>
</dbReference>
<evidence type="ECO:0000313" key="3">
    <source>
        <dbReference type="Proteomes" id="UP000248666"/>
    </source>
</evidence>
<name>A0A2Z6C865_9CAUD</name>
<dbReference type="EMBL" id="LC373201">
    <property type="protein sequence ID" value="BBD52194.1"/>
    <property type="molecule type" value="Genomic_DNA"/>
</dbReference>
<sequence>MEGHKPLYHFGDLMIILDKYDILAYTIQAMVTIGTIHFTLKFLRRRKRKFISYRNRVDIHTIMLDRTCKHGPSGDFRLYYVSDEVTPSEFFNYAMTGLRWPEINGVVQKNDYVYANMSSLNKHGERDDLRMWFFGREEQKGFVKELALFLEAYERAGCPALELEETVESIVARARGETVDLLNKYGFVWAEGS</sequence>
<keyword evidence="1" id="KW-1133">Transmembrane helix</keyword>
<accession>A0A2Z6C865</accession>
<protein>
    <submittedName>
        <fullName evidence="2">Hypothetical membrane protein</fullName>
    </submittedName>
</protein>